<evidence type="ECO:0000256" key="1">
    <source>
        <dbReference type="SAM" id="SignalP"/>
    </source>
</evidence>
<evidence type="ECO:0000313" key="3">
    <source>
        <dbReference type="Proteomes" id="UP000313359"/>
    </source>
</evidence>
<keyword evidence="3" id="KW-1185">Reference proteome</keyword>
<dbReference type="AlphaFoldDB" id="A0A5C2S6I7"/>
<keyword evidence="1" id="KW-0732">Signal</keyword>
<sequence length="169" mass="17813">MRPFIATVVLVATVASAMLLPKRDKAIWQSPFSGTIVSPSAGSTIVPAVDFAFDYATSNWCESAFTPFTVYLTQGAEPPSFDNVTTDGTLADGSYLYNLGKFTVSNFGLPLSAGDAPPSTLNVPADVLQVLDGTQPYLSVVQEFDGCPGHITTEYSLTFVAITVNASTA</sequence>
<proteinExistence type="predicted"/>
<reference evidence="2" key="1">
    <citation type="journal article" date="2018" name="Genome Biol. Evol.">
        <title>Genomics and development of Lentinus tigrinus, a white-rot wood-decaying mushroom with dimorphic fruiting bodies.</title>
        <authorList>
            <person name="Wu B."/>
            <person name="Xu Z."/>
            <person name="Knudson A."/>
            <person name="Carlson A."/>
            <person name="Chen N."/>
            <person name="Kovaka S."/>
            <person name="LaButti K."/>
            <person name="Lipzen A."/>
            <person name="Pennachio C."/>
            <person name="Riley R."/>
            <person name="Schakwitz W."/>
            <person name="Umezawa K."/>
            <person name="Ohm R.A."/>
            <person name="Grigoriev I.V."/>
            <person name="Nagy L.G."/>
            <person name="Gibbons J."/>
            <person name="Hibbett D."/>
        </authorList>
    </citation>
    <scope>NUCLEOTIDE SEQUENCE [LARGE SCALE GENOMIC DNA]</scope>
    <source>
        <strain evidence="2">ALCF2SS1-6</strain>
    </source>
</reference>
<gene>
    <name evidence="2" type="ORF">L227DRAFT_564169</name>
</gene>
<evidence type="ECO:0000313" key="2">
    <source>
        <dbReference type="EMBL" id="RPD59455.1"/>
    </source>
</evidence>
<organism evidence="2 3">
    <name type="scientific">Lentinus tigrinus ALCF2SS1-6</name>
    <dbReference type="NCBI Taxonomy" id="1328759"/>
    <lineage>
        <taxon>Eukaryota</taxon>
        <taxon>Fungi</taxon>
        <taxon>Dikarya</taxon>
        <taxon>Basidiomycota</taxon>
        <taxon>Agaricomycotina</taxon>
        <taxon>Agaricomycetes</taxon>
        <taxon>Polyporales</taxon>
        <taxon>Polyporaceae</taxon>
        <taxon>Lentinus</taxon>
    </lineage>
</organism>
<evidence type="ECO:0008006" key="4">
    <source>
        <dbReference type="Google" id="ProtNLM"/>
    </source>
</evidence>
<protein>
    <recommendedName>
        <fullName evidence="4">Secreted protein</fullName>
    </recommendedName>
</protein>
<feature type="signal peptide" evidence="1">
    <location>
        <begin position="1"/>
        <end position="17"/>
    </location>
</feature>
<dbReference type="OrthoDB" id="2742236at2759"/>
<dbReference type="EMBL" id="ML122270">
    <property type="protein sequence ID" value="RPD59455.1"/>
    <property type="molecule type" value="Genomic_DNA"/>
</dbReference>
<name>A0A5C2S6I7_9APHY</name>
<dbReference type="Proteomes" id="UP000313359">
    <property type="component" value="Unassembled WGS sequence"/>
</dbReference>
<feature type="chain" id="PRO_5022772954" description="Secreted protein" evidence="1">
    <location>
        <begin position="18"/>
        <end position="169"/>
    </location>
</feature>
<accession>A0A5C2S6I7</accession>